<keyword evidence="2" id="KW-1185">Reference proteome</keyword>
<protein>
    <submittedName>
        <fullName evidence="1">Uncharacterized protein</fullName>
    </submittedName>
</protein>
<reference evidence="1 2" key="1">
    <citation type="journal article" date="2021" name="Appl. Environ. Microbiol.">
        <title>Genetic linkage and physical mapping for an oyster mushroom Pleurotus cornucopiae and QTL analysis for the trait cap color.</title>
        <authorList>
            <person name="Zhang Y."/>
            <person name="Gao W."/>
            <person name="Sonnenberg A."/>
            <person name="Chen Q."/>
            <person name="Zhang J."/>
            <person name="Huang C."/>
        </authorList>
    </citation>
    <scope>NUCLEOTIDE SEQUENCE [LARGE SCALE GENOMIC DNA]</scope>
    <source>
        <strain evidence="1">CCMSSC00406</strain>
    </source>
</reference>
<accession>A0ACB7IKK8</accession>
<evidence type="ECO:0000313" key="1">
    <source>
        <dbReference type="EMBL" id="KAG9218757.1"/>
    </source>
</evidence>
<proteinExistence type="predicted"/>
<sequence length="156" mass="18200">MPKIKTTRTKRPPEGFEDIESVLDDYAKKMRDAENESHEGKRKSESLWPIMRLSHARSRYIYELYYKREAVSKELYDWLLKEGYADANLIAKWKKSGYEKLCCLRCIQTRVPPVYAEFLKLRSAPAPLLNVFTVVVVDVVLILEWSPIDFQGSVPV</sequence>
<dbReference type="EMBL" id="WQMT02000009">
    <property type="protein sequence ID" value="KAG9218757.1"/>
    <property type="molecule type" value="Genomic_DNA"/>
</dbReference>
<organism evidence="1 2">
    <name type="scientific">Pleurotus cornucopiae</name>
    <name type="common">Cornucopia mushroom</name>
    <dbReference type="NCBI Taxonomy" id="5321"/>
    <lineage>
        <taxon>Eukaryota</taxon>
        <taxon>Fungi</taxon>
        <taxon>Dikarya</taxon>
        <taxon>Basidiomycota</taxon>
        <taxon>Agaricomycotina</taxon>
        <taxon>Agaricomycetes</taxon>
        <taxon>Agaricomycetidae</taxon>
        <taxon>Agaricales</taxon>
        <taxon>Pleurotineae</taxon>
        <taxon>Pleurotaceae</taxon>
        <taxon>Pleurotus</taxon>
    </lineage>
</organism>
<evidence type="ECO:0000313" key="2">
    <source>
        <dbReference type="Proteomes" id="UP000824881"/>
    </source>
</evidence>
<name>A0ACB7IKK8_PLECO</name>
<comment type="caution">
    <text evidence="1">The sequence shown here is derived from an EMBL/GenBank/DDBJ whole genome shotgun (WGS) entry which is preliminary data.</text>
</comment>
<dbReference type="Proteomes" id="UP000824881">
    <property type="component" value="Unassembled WGS sequence"/>
</dbReference>
<gene>
    <name evidence="1" type="ORF">CCMSSC00406_0001129</name>
</gene>